<dbReference type="EMBL" id="JBHULZ010000041">
    <property type="protein sequence ID" value="MFD2698506.1"/>
    <property type="molecule type" value="Genomic_DNA"/>
</dbReference>
<gene>
    <name evidence="4" type="ORF">ACFSQ0_10920</name>
</gene>
<feature type="domain" description="Glycosyl transferase family 1" evidence="3">
    <location>
        <begin position="218"/>
        <end position="368"/>
    </location>
</feature>
<dbReference type="Pfam" id="PF00534">
    <property type="entry name" value="Glycos_transf_1"/>
    <property type="match status" value="1"/>
</dbReference>
<accession>A0ABW5SFL8</accession>
<keyword evidence="1 4" id="KW-0808">Transferase</keyword>
<evidence type="ECO:0000259" key="3">
    <source>
        <dbReference type="Pfam" id="PF00534"/>
    </source>
</evidence>
<dbReference type="Gene3D" id="3.40.50.2000">
    <property type="entry name" value="Glycogen Phosphorylase B"/>
    <property type="match status" value="2"/>
</dbReference>
<protein>
    <submittedName>
        <fullName evidence="4">Glycosyltransferase</fullName>
        <ecNumber evidence="4">2.4.-.-</ecNumber>
    </submittedName>
</protein>
<evidence type="ECO:0000256" key="1">
    <source>
        <dbReference type="ARBA" id="ARBA00022679"/>
    </source>
</evidence>
<reference evidence="5" key="1">
    <citation type="journal article" date="2019" name="Int. J. Syst. Evol. Microbiol.">
        <title>The Global Catalogue of Microorganisms (GCM) 10K type strain sequencing project: providing services to taxonomists for standard genome sequencing and annotation.</title>
        <authorList>
            <consortium name="The Broad Institute Genomics Platform"/>
            <consortium name="The Broad Institute Genome Sequencing Center for Infectious Disease"/>
            <person name="Wu L."/>
            <person name="Ma J."/>
        </authorList>
    </citation>
    <scope>NUCLEOTIDE SEQUENCE [LARGE SCALE GENOMIC DNA]</scope>
    <source>
        <strain evidence="5">KCTC 42255</strain>
    </source>
</reference>
<dbReference type="PANTHER" id="PTHR46401">
    <property type="entry name" value="GLYCOSYLTRANSFERASE WBBK-RELATED"/>
    <property type="match status" value="1"/>
</dbReference>
<keyword evidence="2" id="KW-0812">Transmembrane</keyword>
<dbReference type="GO" id="GO:0016757">
    <property type="term" value="F:glycosyltransferase activity"/>
    <property type="evidence" value="ECO:0007669"/>
    <property type="project" value="UniProtKB-KW"/>
</dbReference>
<keyword evidence="5" id="KW-1185">Reference proteome</keyword>
<dbReference type="PANTHER" id="PTHR46401:SF2">
    <property type="entry name" value="GLYCOSYLTRANSFERASE WBBK-RELATED"/>
    <property type="match status" value="1"/>
</dbReference>
<evidence type="ECO:0000313" key="4">
    <source>
        <dbReference type="EMBL" id="MFD2698506.1"/>
    </source>
</evidence>
<organism evidence="4 5">
    <name type="scientific">Mesonia sediminis</name>
    <dbReference type="NCBI Taxonomy" id="1703946"/>
    <lineage>
        <taxon>Bacteria</taxon>
        <taxon>Pseudomonadati</taxon>
        <taxon>Bacteroidota</taxon>
        <taxon>Flavobacteriia</taxon>
        <taxon>Flavobacteriales</taxon>
        <taxon>Flavobacteriaceae</taxon>
        <taxon>Mesonia</taxon>
    </lineage>
</organism>
<keyword evidence="2" id="KW-0472">Membrane</keyword>
<name>A0ABW5SFL8_9FLAO</name>
<dbReference type="SUPFAM" id="SSF53756">
    <property type="entry name" value="UDP-Glycosyltransferase/glycogen phosphorylase"/>
    <property type="match status" value="1"/>
</dbReference>
<evidence type="ECO:0000256" key="2">
    <source>
        <dbReference type="SAM" id="Phobius"/>
    </source>
</evidence>
<keyword evidence="4" id="KW-0328">Glycosyltransferase</keyword>
<sequence>MKKKVLFIISNMESGGVSKSMSNLLNVVDTKTYDVDLFILNPAGVFMDTIPSEINIIKDKRISLFFLDFPYNIPKLLKYGYFLDAIVRFLGAGIMFFNKGIGAWILSKRIKKLNKKYDLAVDFNGQHQLYYLIDRVKAKKKVTFFHSDYGKWPHYYSMDKRYMPKADFIFTISNKCVESLIKYFPQEKNKIGLFENITSPKLIRNWANEKVLESLDVNFEKLISVGHVSKAKGFDLAMGAASILKSRGINFKWYFIGEIANRQYVTSLVTYHKLEKNIIFLGVQINPYPFIKQSDIFVHLSRFEGKSIALDEAKILLKPIVVTNFSTVNDQFRHRINASICAMDVQDIAFHIEEILADFELRRKYVNALRFSQKDTTMELEKLYKLIK</sequence>
<dbReference type="EC" id="2.4.-.-" evidence="4"/>
<evidence type="ECO:0000313" key="5">
    <source>
        <dbReference type="Proteomes" id="UP001597357"/>
    </source>
</evidence>
<comment type="caution">
    <text evidence="4">The sequence shown here is derived from an EMBL/GenBank/DDBJ whole genome shotgun (WGS) entry which is preliminary data.</text>
</comment>
<feature type="transmembrane region" description="Helical" evidence="2">
    <location>
        <begin position="85"/>
        <end position="106"/>
    </location>
</feature>
<dbReference type="RefSeq" id="WP_379048177.1">
    <property type="nucleotide sequence ID" value="NZ_JBHULZ010000041.1"/>
</dbReference>
<dbReference type="Proteomes" id="UP001597357">
    <property type="component" value="Unassembled WGS sequence"/>
</dbReference>
<keyword evidence="2" id="KW-1133">Transmembrane helix</keyword>
<dbReference type="InterPro" id="IPR001296">
    <property type="entry name" value="Glyco_trans_1"/>
</dbReference>
<proteinExistence type="predicted"/>
<dbReference type="CDD" id="cd03811">
    <property type="entry name" value="GT4_GT28_WabH-like"/>
    <property type="match status" value="1"/>
</dbReference>